<organism evidence="3">
    <name type="scientific">Onchocerca ochengi</name>
    <name type="common">Filarial nematode worm</name>
    <dbReference type="NCBI Taxonomy" id="42157"/>
    <lineage>
        <taxon>Eukaryota</taxon>
        <taxon>Metazoa</taxon>
        <taxon>Ecdysozoa</taxon>
        <taxon>Nematoda</taxon>
        <taxon>Chromadorea</taxon>
        <taxon>Rhabditida</taxon>
        <taxon>Spirurina</taxon>
        <taxon>Spiruromorpha</taxon>
        <taxon>Filarioidea</taxon>
        <taxon>Onchocercidae</taxon>
        <taxon>Onchocerca</taxon>
    </lineage>
</organism>
<evidence type="ECO:0000313" key="2">
    <source>
        <dbReference type="Proteomes" id="UP000271087"/>
    </source>
</evidence>
<dbReference type="Proteomes" id="UP000271087">
    <property type="component" value="Unassembled WGS sequence"/>
</dbReference>
<gene>
    <name evidence="1" type="ORF">NOO_LOCUS13749</name>
</gene>
<name>A0A182EZY7_ONCOC</name>
<evidence type="ECO:0000313" key="1">
    <source>
        <dbReference type="EMBL" id="VDN05105.1"/>
    </source>
</evidence>
<dbReference type="WBParaSite" id="nOo.2.0.1.t13749-RA">
    <property type="protein sequence ID" value="nOo.2.0.1.t13749-RA"/>
    <property type="gene ID" value="nOo.2.0.1.g13749"/>
</dbReference>
<sequence length="43" mass="4659">GDGGAAILKEMNDLSVLMGILSYRPNIGRAYVSFQAEFICSNH</sequence>
<proteinExistence type="predicted"/>
<keyword evidence="2" id="KW-1185">Reference proteome</keyword>
<evidence type="ECO:0000313" key="3">
    <source>
        <dbReference type="WBParaSite" id="nOo.2.0.1.t13749-RA"/>
    </source>
</evidence>
<reference evidence="3" key="1">
    <citation type="submission" date="2016-06" db="UniProtKB">
        <authorList>
            <consortium name="WormBaseParasite"/>
        </authorList>
    </citation>
    <scope>IDENTIFICATION</scope>
</reference>
<reference evidence="1 2" key="2">
    <citation type="submission" date="2018-08" db="EMBL/GenBank/DDBJ databases">
        <authorList>
            <person name="Laetsch R D."/>
            <person name="Stevens L."/>
            <person name="Kumar S."/>
            <person name="Blaxter L. M."/>
        </authorList>
    </citation>
    <scope>NUCLEOTIDE SEQUENCE [LARGE SCALE GENOMIC DNA]</scope>
</reference>
<dbReference type="AlphaFoldDB" id="A0A182EZY7"/>
<protein>
    <submittedName>
        <fullName evidence="3">Cytochrome P450</fullName>
    </submittedName>
</protein>
<dbReference type="EMBL" id="UYRW01018386">
    <property type="protein sequence ID" value="VDN05105.1"/>
    <property type="molecule type" value="Genomic_DNA"/>
</dbReference>
<accession>A0A182EZY7</accession>
<dbReference type="OrthoDB" id="5865429at2759"/>